<keyword evidence="3" id="KW-1185">Reference proteome</keyword>
<comment type="caution">
    <text evidence="2">The sequence shown here is derived from an EMBL/GenBank/DDBJ whole genome shotgun (WGS) entry which is preliminary data.</text>
</comment>
<dbReference type="AlphaFoldDB" id="A0AAD6TQM0"/>
<feature type="region of interest" description="Disordered" evidence="1">
    <location>
        <begin position="448"/>
        <end position="469"/>
    </location>
</feature>
<accession>A0AAD6TQM0</accession>
<evidence type="ECO:0000256" key="1">
    <source>
        <dbReference type="SAM" id="MobiDB-lite"/>
    </source>
</evidence>
<proteinExistence type="predicted"/>
<organism evidence="2 3">
    <name type="scientific">Mycena belliarum</name>
    <dbReference type="NCBI Taxonomy" id="1033014"/>
    <lineage>
        <taxon>Eukaryota</taxon>
        <taxon>Fungi</taxon>
        <taxon>Dikarya</taxon>
        <taxon>Basidiomycota</taxon>
        <taxon>Agaricomycotina</taxon>
        <taxon>Agaricomycetes</taxon>
        <taxon>Agaricomycetidae</taxon>
        <taxon>Agaricales</taxon>
        <taxon>Marasmiineae</taxon>
        <taxon>Mycenaceae</taxon>
        <taxon>Mycena</taxon>
    </lineage>
</organism>
<name>A0AAD6TQM0_9AGAR</name>
<reference evidence="2" key="1">
    <citation type="submission" date="2023-03" db="EMBL/GenBank/DDBJ databases">
        <title>Massive genome expansion in bonnet fungi (Mycena s.s.) driven by repeated elements and novel gene families across ecological guilds.</title>
        <authorList>
            <consortium name="Lawrence Berkeley National Laboratory"/>
            <person name="Harder C.B."/>
            <person name="Miyauchi S."/>
            <person name="Viragh M."/>
            <person name="Kuo A."/>
            <person name="Thoen E."/>
            <person name="Andreopoulos B."/>
            <person name="Lu D."/>
            <person name="Skrede I."/>
            <person name="Drula E."/>
            <person name="Henrissat B."/>
            <person name="Morin E."/>
            <person name="Kohler A."/>
            <person name="Barry K."/>
            <person name="LaButti K."/>
            <person name="Morin E."/>
            <person name="Salamov A."/>
            <person name="Lipzen A."/>
            <person name="Mereny Z."/>
            <person name="Hegedus B."/>
            <person name="Baldrian P."/>
            <person name="Stursova M."/>
            <person name="Weitz H."/>
            <person name="Taylor A."/>
            <person name="Grigoriev I.V."/>
            <person name="Nagy L.G."/>
            <person name="Martin F."/>
            <person name="Kauserud H."/>
        </authorList>
    </citation>
    <scope>NUCLEOTIDE SEQUENCE</scope>
    <source>
        <strain evidence="2">CBHHK173m</strain>
    </source>
</reference>
<dbReference type="Proteomes" id="UP001222325">
    <property type="component" value="Unassembled WGS sequence"/>
</dbReference>
<evidence type="ECO:0000313" key="3">
    <source>
        <dbReference type="Proteomes" id="UP001222325"/>
    </source>
</evidence>
<evidence type="ECO:0000313" key="2">
    <source>
        <dbReference type="EMBL" id="KAJ7073545.1"/>
    </source>
</evidence>
<protein>
    <submittedName>
        <fullName evidence="2">Uncharacterized protein</fullName>
    </submittedName>
</protein>
<gene>
    <name evidence="2" type="ORF">B0H15DRAFT_957078</name>
</gene>
<dbReference type="EMBL" id="JARJCN010000111">
    <property type="protein sequence ID" value="KAJ7073545.1"/>
    <property type="molecule type" value="Genomic_DNA"/>
</dbReference>
<sequence length="770" mass="86862">MYFPQLEEFDGASFGDTSADYVSPARPRSVAEIIAFDQTILARLSYAAEIRREAIEYSRAKDGVIAYIVQVLRPFAELIHVCIPSNALSVDQLPFGTYEQLRRFVVEFITQAGIVYDIAVEHAKAFRLSLQHIDSRAVWSLSLALNFDARFGNISAGYHPHTREHSISRVRSALTLANNSSGADLDVDLSMLLNSLPRVPAWNRGDIELLMQREKVDEWAGELELLNDNIIAADNLGNALAKSAQRRADEPGVMSLGELAVLWVKRARHLGQSLLRVVLVSYAVDLPANCVALLRTGIRVLMLNMIILAKASVMYGPYGPTSVPRFFVPAESTTLFGMAEGMVDRFGYEGDEEEGPRQRMFQNMETLYGSMLLNRHYSRFGYDFPGFPVADADLAKFGIHPLIKNAQLSRLLLDRNGKKHNFGDELLRYNPELGEEGRWVVALPSEELEKTRPNTPEDGDLSRISEGDEGEEQVDNAFCLVSTVSLPCISRRMAAVFHGAAPARVPFHGVFPWSRLLPTSLDMTSPSSLSGVSLASWSIFVVACRLRDISLTPEELQSYPCQPRETWPEFFENRLRPMIYFVHRAVTKDFTLVGRCGRYDDGELEEICYWVEVILLHCRLLLLSREDTASCFSDGWDLPFPRAWEIPGEATAMFETMYRLCMSVGFPQLNFSEMSVNKFTLLPLICEARRAQSRFATRRDYIPYNEKTGELEDPRWLDPWFGHVIEAGWWGPPREYYPKARSSHEAGSVEEITARVSGLRVTGGARRIRL</sequence>